<feature type="domain" description="Ancillary SecYEG translocon subunit/Cell division coordinator CpoB TPR" evidence="2">
    <location>
        <begin position="23"/>
        <end position="217"/>
    </location>
</feature>
<protein>
    <recommendedName>
        <fullName evidence="2">Ancillary SecYEG translocon subunit/Cell division coordinator CpoB TPR domain-containing protein</fullName>
    </recommendedName>
</protein>
<dbReference type="SUPFAM" id="SSF48452">
    <property type="entry name" value="TPR-like"/>
    <property type="match status" value="1"/>
</dbReference>
<dbReference type="InterPro" id="IPR018704">
    <property type="entry name" value="SecYEG/CpoB_TPR"/>
</dbReference>
<dbReference type="Gene3D" id="1.25.40.10">
    <property type="entry name" value="Tetratricopeptide repeat domain"/>
    <property type="match status" value="1"/>
</dbReference>
<dbReference type="Pfam" id="PF09976">
    <property type="entry name" value="TPR_21"/>
    <property type="match status" value="1"/>
</dbReference>
<proteinExistence type="predicted"/>
<sequence>MVDHNDSFIREVNDELRSDRARHVWRRYGPVMLVVAVLVVLGTAASVGYEYWQDQRATGSGDAFSAALDLAAKGKTDEAMKAFDKIEAEGHGSYPVLARFRAATLQAESGDEKGAAAAFSDIGKDMSVEDALRDVAHMRAGFLLVDTADYAAVSTEVEAMAVPGNPLRNSAREALGLAAYKANDLSKAREWFEQITEDTDAPGNLSRRAQIMLDNITASLGPA</sequence>
<evidence type="ECO:0000259" key="2">
    <source>
        <dbReference type="Pfam" id="PF09976"/>
    </source>
</evidence>
<dbReference type="InterPro" id="IPR011990">
    <property type="entry name" value="TPR-like_helical_dom_sf"/>
</dbReference>
<evidence type="ECO:0000256" key="1">
    <source>
        <dbReference type="SAM" id="Phobius"/>
    </source>
</evidence>
<reference evidence="3 4" key="1">
    <citation type="submission" date="2021-03" db="EMBL/GenBank/DDBJ databases">
        <title>Genomic Encyclopedia of Type Strains, Phase IV (KMG-IV): sequencing the most valuable type-strain genomes for metagenomic binning, comparative biology and taxonomic classification.</title>
        <authorList>
            <person name="Goeker M."/>
        </authorList>
    </citation>
    <scope>NUCLEOTIDE SEQUENCE [LARGE SCALE GENOMIC DNA]</scope>
    <source>
        <strain evidence="3 4">DSM 21600</strain>
    </source>
</reference>
<keyword evidence="4" id="KW-1185">Reference proteome</keyword>
<dbReference type="RefSeq" id="WP_209949157.1">
    <property type="nucleotide sequence ID" value="NZ_JAGGJU010000017.1"/>
</dbReference>
<keyword evidence="1" id="KW-0472">Membrane</keyword>
<keyword evidence="1" id="KW-0812">Transmembrane</keyword>
<keyword evidence="1" id="KW-1133">Transmembrane helix</keyword>
<accession>A0ABS4E663</accession>
<evidence type="ECO:0000313" key="4">
    <source>
        <dbReference type="Proteomes" id="UP000759443"/>
    </source>
</evidence>
<evidence type="ECO:0000313" key="3">
    <source>
        <dbReference type="EMBL" id="MBP1853384.1"/>
    </source>
</evidence>
<organism evidence="3 4">
    <name type="scientific">Rhizobium halophytocola</name>
    <dbReference type="NCBI Taxonomy" id="735519"/>
    <lineage>
        <taxon>Bacteria</taxon>
        <taxon>Pseudomonadati</taxon>
        <taxon>Pseudomonadota</taxon>
        <taxon>Alphaproteobacteria</taxon>
        <taxon>Hyphomicrobiales</taxon>
        <taxon>Rhizobiaceae</taxon>
        <taxon>Rhizobium/Agrobacterium group</taxon>
        <taxon>Rhizobium</taxon>
    </lineage>
</organism>
<gene>
    <name evidence="3" type="ORF">J2Z17_004845</name>
</gene>
<feature type="transmembrane region" description="Helical" evidence="1">
    <location>
        <begin position="30"/>
        <end position="52"/>
    </location>
</feature>
<name>A0ABS4E663_9HYPH</name>
<dbReference type="Proteomes" id="UP000759443">
    <property type="component" value="Unassembled WGS sequence"/>
</dbReference>
<comment type="caution">
    <text evidence="3">The sequence shown here is derived from an EMBL/GenBank/DDBJ whole genome shotgun (WGS) entry which is preliminary data.</text>
</comment>
<dbReference type="EMBL" id="JAGGJU010000017">
    <property type="protein sequence ID" value="MBP1853384.1"/>
    <property type="molecule type" value="Genomic_DNA"/>
</dbReference>